<dbReference type="InterPro" id="IPR003738">
    <property type="entry name" value="SRAP"/>
</dbReference>
<comment type="caution">
    <text evidence="12">The sequence shown here is derived from an EMBL/GenBank/DDBJ whole genome shotgun (WGS) entry which is preliminary data.</text>
</comment>
<evidence type="ECO:0000256" key="5">
    <source>
        <dbReference type="ARBA" id="ARBA00022801"/>
    </source>
</evidence>
<dbReference type="Proteomes" id="UP001558652">
    <property type="component" value="Unassembled WGS sequence"/>
</dbReference>
<keyword evidence="13" id="KW-1185">Reference proteome</keyword>
<dbReference type="GO" id="GO:0016829">
    <property type="term" value="F:lyase activity"/>
    <property type="evidence" value="ECO:0007669"/>
    <property type="project" value="UniProtKB-KW"/>
</dbReference>
<evidence type="ECO:0000256" key="8">
    <source>
        <dbReference type="ARBA" id="ARBA00023239"/>
    </source>
</evidence>
<organism evidence="12 13">
    <name type="scientific">Ranatra chinensis</name>
    <dbReference type="NCBI Taxonomy" id="642074"/>
    <lineage>
        <taxon>Eukaryota</taxon>
        <taxon>Metazoa</taxon>
        <taxon>Ecdysozoa</taxon>
        <taxon>Arthropoda</taxon>
        <taxon>Hexapoda</taxon>
        <taxon>Insecta</taxon>
        <taxon>Pterygota</taxon>
        <taxon>Neoptera</taxon>
        <taxon>Paraneoptera</taxon>
        <taxon>Hemiptera</taxon>
        <taxon>Heteroptera</taxon>
        <taxon>Panheteroptera</taxon>
        <taxon>Nepomorpha</taxon>
        <taxon>Nepidae</taxon>
        <taxon>Ranatrinae</taxon>
        <taxon>Ranatra</taxon>
    </lineage>
</organism>
<dbReference type="PANTHER" id="PTHR13604">
    <property type="entry name" value="DC12-RELATED"/>
    <property type="match status" value="1"/>
</dbReference>
<reference evidence="12 13" key="1">
    <citation type="submission" date="2024-07" db="EMBL/GenBank/DDBJ databases">
        <title>Chromosome-level genome assembly of the water stick insect Ranatra chinensis (Heteroptera: Nepidae).</title>
        <authorList>
            <person name="Liu X."/>
        </authorList>
    </citation>
    <scope>NUCLEOTIDE SEQUENCE [LARGE SCALE GENOMIC DNA]</scope>
    <source>
        <strain evidence="12">Cailab_2021Rc</strain>
        <tissue evidence="12">Muscle</tissue>
    </source>
</reference>
<dbReference type="EMBL" id="JBFDAA010000007">
    <property type="protein sequence ID" value="KAL1130723.1"/>
    <property type="molecule type" value="Genomic_DNA"/>
</dbReference>
<evidence type="ECO:0000256" key="1">
    <source>
        <dbReference type="ARBA" id="ARBA00008136"/>
    </source>
</evidence>
<dbReference type="GO" id="GO:0006974">
    <property type="term" value="P:DNA damage response"/>
    <property type="evidence" value="ECO:0007669"/>
    <property type="project" value="UniProtKB-KW"/>
</dbReference>
<evidence type="ECO:0000256" key="11">
    <source>
        <dbReference type="ARBA" id="ARBA00031130"/>
    </source>
</evidence>
<keyword evidence="8" id="KW-0456">Lyase</keyword>
<dbReference type="GO" id="GO:0008233">
    <property type="term" value="F:peptidase activity"/>
    <property type="evidence" value="ECO:0007669"/>
    <property type="project" value="UniProtKB-KW"/>
</dbReference>
<keyword evidence="3" id="KW-0645">Protease</keyword>
<dbReference type="SUPFAM" id="SSF143081">
    <property type="entry name" value="BB1717-like"/>
    <property type="match status" value="1"/>
</dbReference>
<dbReference type="PANTHER" id="PTHR13604:SF0">
    <property type="entry name" value="ABASIC SITE PROCESSING PROTEIN HMCES"/>
    <property type="match status" value="1"/>
</dbReference>
<dbReference type="GO" id="GO:0006508">
    <property type="term" value="P:proteolysis"/>
    <property type="evidence" value="ECO:0007669"/>
    <property type="project" value="UniProtKB-KW"/>
</dbReference>
<evidence type="ECO:0000256" key="4">
    <source>
        <dbReference type="ARBA" id="ARBA00022763"/>
    </source>
</evidence>
<evidence type="ECO:0000256" key="10">
    <source>
        <dbReference type="ARBA" id="ARBA00030898"/>
    </source>
</evidence>
<evidence type="ECO:0000256" key="6">
    <source>
        <dbReference type="ARBA" id="ARBA00023124"/>
    </source>
</evidence>
<dbReference type="Gene3D" id="3.90.1680.10">
    <property type="entry name" value="SOS response associated peptidase-like"/>
    <property type="match status" value="1"/>
</dbReference>
<evidence type="ECO:0000256" key="3">
    <source>
        <dbReference type="ARBA" id="ARBA00022670"/>
    </source>
</evidence>
<evidence type="ECO:0000256" key="2">
    <source>
        <dbReference type="ARBA" id="ARBA00015888"/>
    </source>
</evidence>
<dbReference type="InterPro" id="IPR036590">
    <property type="entry name" value="SRAP-like"/>
</dbReference>
<comment type="similarity">
    <text evidence="1">Belongs to the SOS response-associated peptidase family.</text>
</comment>
<gene>
    <name evidence="12" type="ORF">AAG570_011964</name>
</gene>
<dbReference type="GO" id="GO:0003677">
    <property type="term" value="F:DNA binding"/>
    <property type="evidence" value="ECO:0007669"/>
    <property type="project" value="UniProtKB-KW"/>
</dbReference>
<evidence type="ECO:0000313" key="13">
    <source>
        <dbReference type="Proteomes" id="UP001558652"/>
    </source>
</evidence>
<keyword evidence="6" id="KW-0190">Covalent protein-DNA linkage</keyword>
<protein>
    <recommendedName>
        <fullName evidence="2">Abasic site processing protein HMCES</fullName>
    </recommendedName>
    <alternativeName>
        <fullName evidence="9">Embryonic stem cell-specific 5-hydroxymethylcytosine-binding protein</fullName>
    </alternativeName>
    <alternativeName>
        <fullName evidence="10">Peptidase HMCES</fullName>
    </alternativeName>
    <alternativeName>
        <fullName evidence="11">SRAP domain-containing protein 1</fullName>
    </alternativeName>
</protein>
<evidence type="ECO:0000256" key="7">
    <source>
        <dbReference type="ARBA" id="ARBA00023125"/>
    </source>
</evidence>
<sequence>MCGRTSCCLCREVYQHAANYFDDKLGKYVKPYWNEVSNNGLKFQPSTNIAPTDVTPVLISGARIDSRPTEQVLQPMMWGLIPPWHKGDYRTHKLTTNNCRIEGLMKSKLYRPSLDHGKRCVVLCEGFYEWQKTKGSKQPYFIYSHQNTGFKMEDKLSWVGAEWTEDKGWMGPHLLYMAGIYGTWESSEGEIIYSYSIITMDSNESFGWIHERMPAILSSPEQIQGWLDYERVSPGEAVSLLEPVKVLSWYPVSTLVNNSRNKDPTCIKPIQLK</sequence>
<proteinExistence type="inferred from homology"/>
<dbReference type="Pfam" id="PF02586">
    <property type="entry name" value="SRAP"/>
    <property type="match status" value="1"/>
</dbReference>
<evidence type="ECO:0000313" key="12">
    <source>
        <dbReference type="EMBL" id="KAL1130723.1"/>
    </source>
</evidence>
<evidence type="ECO:0000256" key="9">
    <source>
        <dbReference type="ARBA" id="ARBA00030390"/>
    </source>
</evidence>
<keyword evidence="5" id="KW-0378">Hydrolase</keyword>
<keyword evidence="4" id="KW-0227">DNA damage</keyword>
<accession>A0ABD0YZR7</accession>
<name>A0ABD0YZR7_9HEMI</name>
<dbReference type="AlphaFoldDB" id="A0ABD0YZR7"/>
<keyword evidence="7" id="KW-0238">DNA-binding</keyword>